<keyword evidence="4" id="KW-1185">Reference proteome</keyword>
<comment type="caution">
    <text evidence="3">The sequence shown here is derived from an EMBL/GenBank/DDBJ whole genome shotgun (WGS) entry which is preliminary data.</text>
</comment>
<sequence>MCYSAYDPNLQTLIPDVDMTNVDRLLNTSAENLKAEMITIMEGFGLEKSMIDKAHNSKSELLLNWSAAAMQMSSTICNTAYFHYVDWFNYKYNNKHKSATQDTAGTGTEVSAESAQTITLSATQATVHTGTEVSGKSAQIITLSAPLASGSTECDLKKPKVSKDSEETKNATGSLKKKQKKRKMNGKSSAHSASGRLGTQSPHGFSMDLDLPPAWNPGPNSDGDDMVYHDEEVDMENDLPIPNRETLGCGAAGGHSMRYEGAARIHGWGLTFLEWFNDDDWELASFLLSSALSMAAIDHFLGLELIKALPLFFHTAKELWSRAKLLPSGPKWQYHVISTNHPMKLPVHLYCGAYSMNIQQMDDWQSSLDNSKLPEESTLLGVILSSDKTNITNMTGRHIAHPLLISLANIKMAVQNKASSHTFLLTALLPITEFLHPVKSKTTLTQLKSIKSIVDPLNVEAFFTAYPNLFLTPEALHHWHCESYDHDVQWCIKIGISTLKQVTRRAQRDIRCYLVAVIANAAPPGVVIAVCVLMDFRYLSQAVTIDEKQCQKILDTLKTFYDHKHEVIVHGGHWGAKSKNILDNWYIPKLELMQSVVLSIYQEQSQQITRTMIPRYVDIWITSKNSQTHTATAGYRDGSDDGINDDENTDEAGDIQAAISDFWGTGCVVSNFFKKAQLALLSTTAPRPLRTFVIGSTAIHLNFDPSLQCQAIDDVAEKFCLPNLQAALTNYIQWEGQTVQNLHKLTGQHQASPTTNLPFKHLNIWFKNNGPLAGLKIT</sequence>
<evidence type="ECO:0000259" key="2">
    <source>
        <dbReference type="Pfam" id="PF20722"/>
    </source>
</evidence>
<dbReference type="RefSeq" id="XP_041292733.1">
    <property type="nucleotide sequence ID" value="XM_041433709.1"/>
</dbReference>
<reference evidence="3" key="1">
    <citation type="journal article" date="2020" name="New Phytol.">
        <title>Comparative genomics reveals dynamic genome evolution in host specialist ectomycorrhizal fungi.</title>
        <authorList>
            <person name="Lofgren L.A."/>
            <person name="Nguyen N.H."/>
            <person name="Vilgalys R."/>
            <person name="Ruytinx J."/>
            <person name="Liao H.L."/>
            <person name="Branco S."/>
            <person name="Kuo A."/>
            <person name="LaButti K."/>
            <person name="Lipzen A."/>
            <person name="Andreopoulos W."/>
            <person name="Pangilinan J."/>
            <person name="Riley R."/>
            <person name="Hundley H."/>
            <person name="Na H."/>
            <person name="Barry K."/>
            <person name="Grigoriev I.V."/>
            <person name="Stajich J.E."/>
            <person name="Kennedy P.G."/>
        </authorList>
    </citation>
    <scope>NUCLEOTIDE SEQUENCE</scope>
    <source>
        <strain evidence="3">FC423</strain>
    </source>
</reference>
<feature type="compositionally biased region" description="Basic and acidic residues" evidence="1">
    <location>
        <begin position="154"/>
        <end position="169"/>
    </location>
</feature>
<dbReference type="InterPro" id="IPR041078">
    <property type="entry name" value="Plavaka"/>
</dbReference>
<evidence type="ECO:0000313" key="3">
    <source>
        <dbReference type="EMBL" id="KAG2108214.1"/>
    </source>
</evidence>
<dbReference type="InterPro" id="IPR049233">
    <property type="entry name" value="DUF6830"/>
</dbReference>
<proteinExistence type="predicted"/>
<gene>
    <name evidence="3" type="ORF">F5147DRAFT_652936</name>
</gene>
<dbReference type="AlphaFoldDB" id="A0A9P7JTN0"/>
<dbReference type="GeneID" id="64695968"/>
<name>A0A9P7JTN0_9AGAM</name>
<dbReference type="Proteomes" id="UP000823399">
    <property type="component" value="Unassembled WGS sequence"/>
</dbReference>
<dbReference type="Pfam" id="PF20722">
    <property type="entry name" value="DUF6830"/>
    <property type="match status" value="1"/>
</dbReference>
<feature type="compositionally biased region" description="Polar residues" evidence="1">
    <location>
        <begin position="188"/>
        <end position="203"/>
    </location>
</feature>
<evidence type="ECO:0000256" key="1">
    <source>
        <dbReference type="SAM" id="MobiDB-lite"/>
    </source>
</evidence>
<accession>A0A9P7JTN0</accession>
<evidence type="ECO:0000313" key="4">
    <source>
        <dbReference type="Proteomes" id="UP000823399"/>
    </source>
</evidence>
<feature type="compositionally biased region" description="Basic residues" evidence="1">
    <location>
        <begin position="175"/>
        <end position="185"/>
    </location>
</feature>
<dbReference type="EMBL" id="JABBWM010000028">
    <property type="protein sequence ID" value="KAG2108214.1"/>
    <property type="molecule type" value="Genomic_DNA"/>
</dbReference>
<dbReference type="Pfam" id="PF18759">
    <property type="entry name" value="Plavaka"/>
    <property type="match status" value="1"/>
</dbReference>
<feature type="region of interest" description="Disordered" evidence="1">
    <location>
        <begin position="151"/>
        <end position="207"/>
    </location>
</feature>
<organism evidence="3 4">
    <name type="scientific">Suillus discolor</name>
    <dbReference type="NCBI Taxonomy" id="1912936"/>
    <lineage>
        <taxon>Eukaryota</taxon>
        <taxon>Fungi</taxon>
        <taxon>Dikarya</taxon>
        <taxon>Basidiomycota</taxon>
        <taxon>Agaricomycotina</taxon>
        <taxon>Agaricomycetes</taxon>
        <taxon>Agaricomycetidae</taxon>
        <taxon>Boletales</taxon>
        <taxon>Suillineae</taxon>
        <taxon>Suillaceae</taxon>
        <taxon>Suillus</taxon>
    </lineage>
</organism>
<feature type="domain" description="DUF6830" evidence="2">
    <location>
        <begin position="671"/>
        <end position="767"/>
    </location>
</feature>
<feature type="region of interest" description="Disordered" evidence="1">
    <location>
        <begin position="630"/>
        <end position="650"/>
    </location>
</feature>
<feature type="compositionally biased region" description="Acidic residues" evidence="1">
    <location>
        <begin position="640"/>
        <end position="650"/>
    </location>
</feature>
<protein>
    <recommendedName>
        <fullName evidence="2">DUF6830 domain-containing protein</fullName>
    </recommendedName>
</protein>
<dbReference type="OrthoDB" id="3232986at2759"/>